<protein>
    <submittedName>
        <fullName evidence="1">Uncharacterized protein</fullName>
    </submittedName>
</protein>
<dbReference type="Proteomes" id="UP000474640">
    <property type="component" value="Unassembled WGS sequence"/>
</dbReference>
<dbReference type="Gene3D" id="2.100.10.50">
    <property type="match status" value="1"/>
</dbReference>
<organism evidence="1 2">
    <name type="scientific">Orbilia oligospora</name>
    <name type="common">Nematode-trapping fungus</name>
    <name type="synonym">Arthrobotrys oligospora</name>
    <dbReference type="NCBI Taxonomy" id="2813651"/>
    <lineage>
        <taxon>Eukaryota</taxon>
        <taxon>Fungi</taxon>
        <taxon>Dikarya</taxon>
        <taxon>Ascomycota</taxon>
        <taxon>Pezizomycotina</taxon>
        <taxon>Orbiliomycetes</taxon>
        <taxon>Orbiliales</taxon>
        <taxon>Orbiliaceae</taxon>
        <taxon>Orbilia</taxon>
    </lineage>
</organism>
<accession>A0A7C8R2I5</accession>
<name>A0A7C8R2I5_ORBOL</name>
<evidence type="ECO:0000313" key="2">
    <source>
        <dbReference type="Proteomes" id="UP000474640"/>
    </source>
</evidence>
<dbReference type="AlphaFoldDB" id="A0A7C8R2I5"/>
<sequence length="168" mass="18484">MSDNRVTGLTVKYGREHEDGAVQCMNGGSADINHGQKGEYVFIHADRDPHGRGITDVRLLITDEDYGSGDLAKGAGGKYRYLICSEEISNGYITDVALYRGHLDSAPYGWKRAYHPDVSADINYGRGGDYLYFIYKGDLAAAGSSLDSTRKVTETTEIRLARAWYTGT</sequence>
<dbReference type="OrthoDB" id="1046782at2759"/>
<evidence type="ECO:0000313" key="1">
    <source>
        <dbReference type="EMBL" id="KAF3271970.1"/>
    </source>
</evidence>
<dbReference type="EMBL" id="JAABOJ010000067">
    <property type="protein sequence ID" value="KAF3271970.1"/>
    <property type="molecule type" value="Genomic_DNA"/>
</dbReference>
<gene>
    <name evidence="1" type="ORF">TWF970_010197</name>
</gene>
<comment type="caution">
    <text evidence="1">The sequence shown here is derived from an EMBL/GenBank/DDBJ whole genome shotgun (WGS) entry which is preliminary data.</text>
</comment>
<proteinExistence type="predicted"/>
<reference evidence="1 2" key="1">
    <citation type="submission" date="2020-01" db="EMBL/GenBank/DDBJ databases">
        <authorList>
            <person name="Palmer J.M."/>
        </authorList>
    </citation>
    <scope>NUCLEOTIDE SEQUENCE [LARGE SCALE GENOMIC DNA]</scope>
    <source>
        <strain evidence="1 2">TWF970</strain>
    </source>
</reference>